<accession>A0AAV7L4H6</accession>
<organism evidence="4 5">
    <name type="scientific">Pleurodeles waltl</name>
    <name type="common">Iberian ribbed newt</name>
    <dbReference type="NCBI Taxonomy" id="8319"/>
    <lineage>
        <taxon>Eukaryota</taxon>
        <taxon>Metazoa</taxon>
        <taxon>Chordata</taxon>
        <taxon>Craniata</taxon>
        <taxon>Vertebrata</taxon>
        <taxon>Euteleostomi</taxon>
        <taxon>Amphibia</taxon>
        <taxon>Batrachia</taxon>
        <taxon>Caudata</taxon>
        <taxon>Salamandroidea</taxon>
        <taxon>Salamandridae</taxon>
        <taxon>Pleurodelinae</taxon>
        <taxon>Pleurodeles</taxon>
    </lineage>
</organism>
<keyword evidence="2" id="KW-1133">Transmembrane helix</keyword>
<keyword evidence="1" id="KW-0245">EGF-like domain</keyword>
<dbReference type="SMART" id="SM00181">
    <property type="entry name" value="EGF"/>
    <property type="match status" value="1"/>
</dbReference>
<dbReference type="AlphaFoldDB" id="A0AAV7L4H6"/>
<sequence length="133" mass="14741">CAEGSQMVVNATGRHCVPTPCAKRPCKHGTCSSPSPTKFSCHCPKGYVGRKCEIMLAVFHTDGGLSFRAMFSICVCFSAILVLIVGVFLWNRWKSKTTLNEGVYHISAYHDDLEEIRENILNYNEEGGGEQDH</sequence>
<dbReference type="PROSITE" id="PS01186">
    <property type="entry name" value="EGF_2"/>
    <property type="match status" value="1"/>
</dbReference>
<dbReference type="PROSITE" id="PS50026">
    <property type="entry name" value="EGF_3"/>
    <property type="match status" value="1"/>
</dbReference>
<dbReference type="PROSITE" id="PS00022">
    <property type="entry name" value="EGF_1"/>
    <property type="match status" value="1"/>
</dbReference>
<dbReference type="InterPro" id="IPR000742">
    <property type="entry name" value="EGF"/>
</dbReference>
<feature type="transmembrane region" description="Helical" evidence="2">
    <location>
        <begin position="69"/>
        <end position="90"/>
    </location>
</feature>
<feature type="domain" description="EGF-like" evidence="3">
    <location>
        <begin position="17"/>
        <end position="53"/>
    </location>
</feature>
<evidence type="ECO:0000256" key="2">
    <source>
        <dbReference type="SAM" id="Phobius"/>
    </source>
</evidence>
<keyword evidence="2" id="KW-0812">Transmembrane</keyword>
<dbReference type="SUPFAM" id="SSF57196">
    <property type="entry name" value="EGF/Laminin"/>
    <property type="match status" value="1"/>
</dbReference>
<dbReference type="Pfam" id="PF00008">
    <property type="entry name" value="EGF"/>
    <property type="match status" value="1"/>
</dbReference>
<proteinExistence type="predicted"/>
<name>A0AAV7L4H6_PLEWA</name>
<keyword evidence="1" id="KW-1015">Disulfide bond</keyword>
<evidence type="ECO:0000259" key="3">
    <source>
        <dbReference type="PROSITE" id="PS50026"/>
    </source>
</evidence>
<dbReference type="Proteomes" id="UP001066276">
    <property type="component" value="Chromosome 12"/>
</dbReference>
<reference evidence="4" key="1">
    <citation type="journal article" date="2022" name="bioRxiv">
        <title>Sequencing and chromosome-scale assembly of the giantPleurodeles waltlgenome.</title>
        <authorList>
            <person name="Brown T."/>
            <person name="Elewa A."/>
            <person name="Iarovenko S."/>
            <person name="Subramanian E."/>
            <person name="Araus A.J."/>
            <person name="Petzold A."/>
            <person name="Susuki M."/>
            <person name="Suzuki K.-i.T."/>
            <person name="Hayashi T."/>
            <person name="Toyoda A."/>
            <person name="Oliveira C."/>
            <person name="Osipova E."/>
            <person name="Leigh N.D."/>
            <person name="Simon A."/>
            <person name="Yun M.H."/>
        </authorList>
    </citation>
    <scope>NUCLEOTIDE SEQUENCE</scope>
    <source>
        <strain evidence="4">20211129_DDA</strain>
        <tissue evidence="4">Liver</tissue>
    </source>
</reference>
<evidence type="ECO:0000256" key="1">
    <source>
        <dbReference type="PROSITE-ProRule" id="PRU00076"/>
    </source>
</evidence>
<comment type="caution">
    <text evidence="1">Lacks conserved residue(s) required for the propagation of feature annotation.</text>
</comment>
<evidence type="ECO:0000313" key="5">
    <source>
        <dbReference type="Proteomes" id="UP001066276"/>
    </source>
</evidence>
<comment type="caution">
    <text evidence="4">The sequence shown here is derived from an EMBL/GenBank/DDBJ whole genome shotgun (WGS) entry which is preliminary data.</text>
</comment>
<keyword evidence="2" id="KW-0472">Membrane</keyword>
<feature type="non-terminal residue" evidence="4">
    <location>
        <position position="133"/>
    </location>
</feature>
<feature type="disulfide bond" evidence="1">
    <location>
        <begin position="21"/>
        <end position="31"/>
    </location>
</feature>
<gene>
    <name evidence="4" type="ORF">NDU88_003662</name>
</gene>
<evidence type="ECO:0000313" key="4">
    <source>
        <dbReference type="EMBL" id="KAJ1083503.1"/>
    </source>
</evidence>
<feature type="disulfide bond" evidence="1">
    <location>
        <begin position="43"/>
        <end position="52"/>
    </location>
</feature>
<dbReference type="EMBL" id="JANPWB010000016">
    <property type="protein sequence ID" value="KAJ1083503.1"/>
    <property type="molecule type" value="Genomic_DNA"/>
</dbReference>
<keyword evidence="5" id="KW-1185">Reference proteome</keyword>
<protein>
    <recommendedName>
        <fullName evidence="3">EGF-like domain-containing protein</fullName>
    </recommendedName>
</protein>
<feature type="non-terminal residue" evidence="4">
    <location>
        <position position="1"/>
    </location>
</feature>
<dbReference type="Gene3D" id="2.10.25.10">
    <property type="entry name" value="Laminin"/>
    <property type="match status" value="1"/>
</dbReference>